<dbReference type="GO" id="GO:0046872">
    <property type="term" value="F:metal ion binding"/>
    <property type="evidence" value="ECO:0007669"/>
    <property type="project" value="UniProtKB-KW"/>
</dbReference>
<evidence type="ECO:0000256" key="2">
    <source>
        <dbReference type="ARBA" id="ARBA00004371"/>
    </source>
</evidence>
<dbReference type="EMBL" id="SUPL01000003">
    <property type="protein sequence ID" value="TJY36211.1"/>
    <property type="molecule type" value="Genomic_DNA"/>
</dbReference>
<dbReference type="Gene3D" id="3.40.630.10">
    <property type="entry name" value="Zn peptidases"/>
    <property type="match status" value="1"/>
</dbReference>
<evidence type="ECO:0000256" key="12">
    <source>
        <dbReference type="ARBA" id="ARBA00022824"/>
    </source>
</evidence>
<keyword evidence="11" id="KW-0378">Hydrolase</keyword>
<dbReference type="GO" id="GO:0004180">
    <property type="term" value="F:carboxypeptidase activity"/>
    <property type="evidence" value="ECO:0007669"/>
    <property type="project" value="UniProtKB-KW"/>
</dbReference>
<dbReference type="GO" id="GO:0005576">
    <property type="term" value="C:extracellular region"/>
    <property type="evidence" value="ECO:0007669"/>
    <property type="project" value="UniProtKB-SubCell"/>
</dbReference>
<dbReference type="Gene3D" id="3.50.30.30">
    <property type="match status" value="1"/>
</dbReference>
<evidence type="ECO:0000256" key="3">
    <source>
        <dbReference type="ARBA" id="ARBA00004555"/>
    </source>
</evidence>
<evidence type="ECO:0000256" key="7">
    <source>
        <dbReference type="ARBA" id="ARBA00022645"/>
    </source>
</evidence>
<keyword evidence="10 21" id="KW-0732">Signal</keyword>
<keyword evidence="13" id="KW-0862">Zinc</keyword>
<keyword evidence="14" id="KW-0333">Golgi apparatus</keyword>
<feature type="signal peptide" evidence="21">
    <location>
        <begin position="1"/>
        <end position="19"/>
    </location>
</feature>
<comment type="caution">
    <text evidence="23">The sequence shown here is derived from an EMBL/GenBank/DDBJ whole genome shotgun (WGS) entry which is preliminary data.</text>
</comment>
<keyword evidence="24" id="KW-1185">Reference proteome</keyword>
<evidence type="ECO:0000256" key="4">
    <source>
        <dbReference type="ARBA" id="ARBA00004613"/>
    </source>
</evidence>
<evidence type="ECO:0000256" key="10">
    <source>
        <dbReference type="ARBA" id="ARBA00022729"/>
    </source>
</evidence>
<dbReference type="Pfam" id="PF04389">
    <property type="entry name" value="Peptidase_M28"/>
    <property type="match status" value="1"/>
</dbReference>
<dbReference type="Proteomes" id="UP000307657">
    <property type="component" value="Unassembled WGS sequence"/>
</dbReference>
<dbReference type="RefSeq" id="WP_136842084.1">
    <property type="nucleotide sequence ID" value="NZ_SUPL01000003.1"/>
</dbReference>
<dbReference type="PANTHER" id="PTHR12053">
    <property type="entry name" value="PROTEASE FAMILY M28 PLASMA GLUTAMATE CARBOXYPEPTIDASE-RELATED"/>
    <property type="match status" value="1"/>
</dbReference>
<evidence type="ECO:0000256" key="11">
    <source>
        <dbReference type="ARBA" id="ARBA00022801"/>
    </source>
</evidence>
<dbReference type="GO" id="GO:0006508">
    <property type="term" value="P:proteolysis"/>
    <property type="evidence" value="ECO:0007669"/>
    <property type="project" value="UniProtKB-KW"/>
</dbReference>
<comment type="subcellular location">
    <subcellularLocation>
        <location evidence="1">Endoplasmic reticulum</location>
    </subcellularLocation>
    <subcellularLocation>
        <location evidence="3">Golgi apparatus</location>
    </subcellularLocation>
    <subcellularLocation>
        <location evidence="2">Lysosome</location>
    </subcellularLocation>
    <subcellularLocation>
        <location evidence="4">Secreted</location>
    </subcellularLocation>
</comment>
<evidence type="ECO:0000256" key="16">
    <source>
        <dbReference type="ARBA" id="ARBA00023145"/>
    </source>
</evidence>
<dbReference type="AlphaFoldDB" id="A0A4U0EW72"/>
<keyword evidence="7" id="KW-0121">Carboxypeptidase</keyword>
<evidence type="ECO:0000256" key="18">
    <source>
        <dbReference type="ARBA" id="ARBA00023228"/>
    </source>
</evidence>
<keyword evidence="18" id="KW-0458">Lysosome</keyword>
<keyword evidence="6" id="KW-0964">Secreted</keyword>
<evidence type="ECO:0000256" key="13">
    <source>
        <dbReference type="ARBA" id="ARBA00022833"/>
    </source>
</evidence>
<gene>
    <name evidence="23" type="ORF">E5167_05960</name>
</gene>
<evidence type="ECO:0000256" key="17">
    <source>
        <dbReference type="ARBA" id="ARBA00023180"/>
    </source>
</evidence>
<protein>
    <recommendedName>
        <fullName evidence="5">Carboxypeptidase Q</fullName>
    </recommendedName>
    <alternativeName>
        <fullName evidence="20">Plasma glutamate carboxypeptidase</fullName>
    </alternativeName>
</protein>
<dbReference type="SUPFAM" id="SSF53187">
    <property type="entry name" value="Zn-dependent exopeptidases"/>
    <property type="match status" value="1"/>
</dbReference>
<dbReference type="InterPro" id="IPR007484">
    <property type="entry name" value="Peptidase_M28"/>
</dbReference>
<dbReference type="GO" id="GO:0070573">
    <property type="term" value="F:metallodipeptidase activity"/>
    <property type="evidence" value="ECO:0007669"/>
    <property type="project" value="InterPro"/>
</dbReference>
<evidence type="ECO:0000256" key="15">
    <source>
        <dbReference type="ARBA" id="ARBA00023049"/>
    </source>
</evidence>
<dbReference type="OrthoDB" id="9769665at2"/>
<evidence type="ECO:0000256" key="20">
    <source>
        <dbReference type="ARBA" id="ARBA00033328"/>
    </source>
</evidence>
<keyword evidence="8" id="KW-0645">Protease</keyword>
<proteinExistence type="predicted"/>
<evidence type="ECO:0000256" key="5">
    <source>
        <dbReference type="ARBA" id="ARBA00014116"/>
    </source>
</evidence>
<evidence type="ECO:0000256" key="9">
    <source>
        <dbReference type="ARBA" id="ARBA00022723"/>
    </source>
</evidence>
<evidence type="ECO:0000256" key="21">
    <source>
        <dbReference type="SAM" id="SignalP"/>
    </source>
</evidence>
<keyword evidence="17" id="KW-0325">Glycoprotein</keyword>
<name>A0A4U0EW72_9FLAO</name>
<evidence type="ECO:0000313" key="23">
    <source>
        <dbReference type="EMBL" id="TJY36211.1"/>
    </source>
</evidence>
<evidence type="ECO:0000256" key="8">
    <source>
        <dbReference type="ARBA" id="ARBA00022670"/>
    </source>
</evidence>
<keyword evidence="12" id="KW-0256">Endoplasmic reticulum</keyword>
<feature type="domain" description="Peptidase M28" evidence="22">
    <location>
        <begin position="292"/>
        <end position="501"/>
    </location>
</feature>
<accession>A0A4U0EW72</accession>
<dbReference type="InterPro" id="IPR039866">
    <property type="entry name" value="CPQ"/>
</dbReference>
<dbReference type="PANTHER" id="PTHR12053:SF3">
    <property type="entry name" value="CARBOXYPEPTIDASE Q"/>
    <property type="match status" value="1"/>
</dbReference>
<evidence type="ECO:0000256" key="1">
    <source>
        <dbReference type="ARBA" id="ARBA00004240"/>
    </source>
</evidence>
<keyword evidence="9" id="KW-0479">Metal-binding</keyword>
<sequence length="521" mass="57869">MKQIFSLFVIACLSLTITAQNPTTTTKDIADVIKKHGLENSQVMDIASYITDVLGQRLTGSTGLKNANDWAKNKLTDMGMKNSHLQQWNSFGRGWDMTHFEMHAETPTYWPIIAYPKAWSSSSKGSGEVIYLNATTIEELNKYKGKLSGKFVMIEGIREVNEAFEPTAKRHDTESLLNLANATQPVPRERRRFGGNSTAAELRAATWKLLEDEKPLAVLDRSRKGDLGTVFVSGARTAEGSARDNGKYVVPQITMAIEHYNRIFRMLEKGIPVKLSVDSQSKYTNPDGNENNVIAEIPGTDLKDEVVMFGAHYDSWHAGTGATDNGSGSAVMMEVARILIETIKETGIKPRRTLRIALWSGEEQGLHGSRNYVAQTFANTGESSRSITSLKPAQKKISGYFNMDNGTGKLRGVYLQGNQAVSPIFREWLKPFHDMGASTLSLSNTGGTDHLAFDAAGIPGFQFIQEPISYSTKTHHSNMDNFDHLIADDLKQAATIIAYFVWQTSQRDEKLPRKETNLKYN</sequence>
<evidence type="ECO:0000256" key="14">
    <source>
        <dbReference type="ARBA" id="ARBA00023034"/>
    </source>
</evidence>
<dbReference type="GO" id="GO:0005764">
    <property type="term" value="C:lysosome"/>
    <property type="evidence" value="ECO:0007669"/>
    <property type="project" value="UniProtKB-SubCell"/>
</dbReference>
<evidence type="ECO:0000313" key="24">
    <source>
        <dbReference type="Proteomes" id="UP000307657"/>
    </source>
</evidence>
<evidence type="ECO:0000256" key="6">
    <source>
        <dbReference type="ARBA" id="ARBA00022525"/>
    </source>
</evidence>
<comment type="subunit">
    <text evidence="19">Homodimer. The monomeric form is inactive while the homodimer is active.</text>
</comment>
<keyword evidence="15" id="KW-0482">Metalloprotease</keyword>
<organism evidence="23 24">
    <name type="scientific">Pontimicrobium aquaticum</name>
    <dbReference type="NCBI Taxonomy" id="2565367"/>
    <lineage>
        <taxon>Bacteria</taxon>
        <taxon>Pseudomonadati</taxon>
        <taxon>Bacteroidota</taxon>
        <taxon>Flavobacteriia</taxon>
        <taxon>Flavobacteriales</taxon>
        <taxon>Flavobacteriaceae</taxon>
        <taxon>Pontimicrobium</taxon>
    </lineage>
</organism>
<reference evidence="23 24" key="1">
    <citation type="submission" date="2019-04" db="EMBL/GenBank/DDBJ databases">
        <title>Lacinutrix sp. nov., isolated from marine water.</title>
        <authorList>
            <person name="Kim W."/>
        </authorList>
    </citation>
    <scope>NUCLEOTIDE SEQUENCE [LARGE SCALE GENOMIC DNA]</scope>
    <source>
        <strain evidence="23 24">CAU 1491</strain>
    </source>
</reference>
<keyword evidence="16" id="KW-0865">Zymogen</keyword>
<feature type="chain" id="PRO_5020619838" description="Carboxypeptidase Q" evidence="21">
    <location>
        <begin position="20"/>
        <end position="521"/>
    </location>
</feature>
<evidence type="ECO:0000256" key="19">
    <source>
        <dbReference type="ARBA" id="ARBA00025833"/>
    </source>
</evidence>
<evidence type="ECO:0000259" key="22">
    <source>
        <dbReference type="Pfam" id="PF04389"/>
    </source>
</evidence>